<dbReference type="Gramene" id="OMP00758">
    <property type="protein sequence ID" value="OMP00758"/>
    <property type="gene ID" value="CCACVL1_03302"/>
</dbReference>
<reference evidence="1 2" key="1">
    <citation type="submission" date="2013-09" db="EMBL/GenBank/DDBJ databases">
        <title>Corchorus capsularis genome sequencing.</title>
        <authorList>
            <person name="Alam M."/>
            <person name="Haque M.S."/>
            <person name="Islam M.S."/>
            <person name="Emdad E.M."/>
            <person name="Islam M.M."/>
            <person name="Ahmed B."/>
            <person name="Halim A."/>
            <person name="Hossen Q.M.M."/>
            <person name="Hossain M.Z."/>
            <person name="Ahmed R."/>
            <person name="Khan M.M."/>
            <person name="Islam R."/>
            <person name="Rashid M.M."/>
            <person name="Khan S.A."/>
            <person name="Rahman M.S."/>
            <person name="Alam M."/>
        </authorList>
    </citation>
    <scope>NUCLEOTIDE SEQUENCE [LARGE SCALE GENOMIC DNA]</scope>
    <source>
        <strain evidence="2">cv. CVL-1</strain>
        <tissue evidence="1">Whole seedling</tissue>
    </source>
</reference>
<dbReference type="EMBL" id="AWWV01006601">
    <property type="protein sequence ID" value="OMP00758.1"/>
    <property type="molecule type" value="Genomic_DNA"/>
</dbReference>
<keyword evidence="2" id="KW-1185">Reference proteome</keyword>
<name>A0A1R3K1A2_COCAP</name>
<protein>
    <submittedName>
        <fullName evidence="1">Uncharacterized protein</fullName>
    </submittedName>
</protein>
<dbReference type="AlphaFoldDB" id="A0A1R3K1A2"/>
<dbReference type="Proteomes" id="UP000188268">
    <property type="component" value="Unassembled WGS sequence"/>
</dbReference>
<evidence type="ECO:0000313" key="2">
    <source>
        <dbReference type="Proteomes" id="UP000188268"/>
    </source>
</evidence>
<proteinExistence type="predicted"/>
<organism evidence="1 2">
    <name type="scientific">Corchorus capsularis</name>
    <name type="common">Jute</name>
    <dbReference type="NCBI Taxonomy" id="210143"/>
    <lineage>
        <taxon>Eukaryota</taxon>
        <taxon>Viridiplantae</taxon>
        <taxon>Streptophyta</taxon>
        <taxon>Embryophyta</taxon>
        <taxon>Tracheophyta</taxon>
        <taxon>Spermatophyta</taxon>
        <taxon>Magnoliopsida</taxon>
        <taxon>eudicotyledons</taxon>
        <taxon>Gunneridae</taxon>
        <taxon>Pentapetalae</taxon>
        <taxon>rosids</taxon>
        <taxon>malvids</taxon>
        <taxon>Malvales</taxon>
        <taxon>Malvaceae</taxon>
        <taxon>Grewioideae</taxon>
        <taxon>Apeibeae</taxon>
        <taxon>Corchorus</taxon>
    </lineage>
</organism>
<accession>A0A1R3K1A2</accession>
<comment type="caution">
    <text evidence="1">The sequence shown here is derived from an EMBL/GenBank/DDBJ whole genome shotgun (WGS) entry which is preliminary data.</text>
</comment>
<evidence type="ECO:0000313" key="1">
    <source>
        <dbReference type="EMBL" id="OMP00758.1"/>
    </source>
</evidence>
<sequence>MERKALWFAKSKPIQNSTNVLRTARNKVFCMS</sequence>
<gene>
    <name evidence="1" type="ORF">CCACVL1_03302</name>
</gene>